<sequence length="218" mass="24712">MASPILHWIIDPICGWSYGVLPLINAAEEKFPNLQRLHLGGLYSANHQPQMTAVMRAQIIHYDEQIHQLTGVDFGDNYKNGLLKDTTLIMNSIPATHALLSIHQGLGHGSMLSLLNLIQQGYYQKGLNVTQYSVLVQLAFELGIDDEQWSKYLDAVDQNLMDQSIHHARQLLAHVRGQGFPTLVFENQSGEMNKIPIHRFYNKPQDFVQFIDQQLPNA</sequence>
<accession>A0A1I6WDZ0</accession>
<organism evidence="1 2">
    <name type="scientific">Acinetobacter bohemicus</name>
    <dbReference type="NCBI Taxonomy" id="1435036"/>
    <lineage>
        <taxon>Bacteria</taxon>
        <taxon>Pseudomonadati</taxon>
        <taxon>Pseudomonadota</taxon>
        <taxon>Gammaproteobacteria</taxon>
        <taxon>Moraxellales</taxon>
        <taxon>Moraxellaceae</taxon>
        <taxon>Acinetobacter</taxon>
    </lineage>
</organism>
<dbReference type="EMBL" id="FOZU01000056">
    <property type="protein sequence ID" value="SFT24197.1"/>
    <property type="molecule type" value="Genomic_DNA"/>
</dbReference>
<dbReference type="InterPro" id="IPR036249">
    <property type="entry name" value="Thioredoxin-like_sf"/>
</dbReference>
<gene>
    <name evidence="1" type="ORF">SAMN05444586_10569</name>
</gene>
<proteinExistence type="predicted"/>
<dbReference type="RefSeq" id="WP_074947848.1">
    <property type="nucleotide sequence ID" value="NZ_FOZU01000056.1"/>
</dbReference>
<evidence type="ECO:0000313" key="2">
    <source>
        <dbReference type="Proteomes" id="UP000182827"/>
    </source>
</evidence>
<evidence type="ECO:0000313" key="1">
    <source>
        <dbReference type="EMBL" id="SFT24197.1"/>
    </source>
</evidence>
<dbReference type="Gene3D" id="3.40.30.10">
    <property type="entry name" value="Glutaredoxin"/>
    <property type="match status" value="1"/>
</dbReference>
<dbReference type="SUPFAM" id="SSF52833">
    <property type="entry name" value="Thioredoxin-like"/>
    <property type="match status" value="1"/>
</dbReference>
<reference evidence="2" key="1">
    <citation type="submission" date="2016-10" db="EMBL/GenBank/DDBJ databases">
        <authorList>
            <person name="Varghese N."/>
            <person name="Submissions S."/>
        </authorList>
    </citation>
    <scope>NUCLEOTIDE SEQUENCE [LARGE SCALE GENOMIC DNA]</scope>
    <source>
        <strain evidence="2">ANC 5076</strain>
    </source>
</reference>
<name>A0A1I6WDZ0_9GAMM</name>
<dbReference type="CDD" id="cd03025">
    <property type="entry name" value="DsbA_FrnE_like"/>
    <property type="match status" value="1"/>
</dbReference>
<evidence type="ECO:0008006" key="3">
    <source>
        <dbReference type="Google" id="ProtNLM"/>
    </source>
</evidence>
<protein>
    <recommendedName>
        <fullName evidence="3">DSBA-like thioredoxin domain-containing protein</fullName>
    </recommendedName>
</protein>
<dbReference type="Proteomes" id="UP000182827">
    <property type="component" value="Unassembled WGS sequence"/>
</dbReference>
<dbReference type="AlphaFoldDB" id="A0A1I6WDZ0"/>
<keyword evidence="2" id="KW-1185">Reference proteome</keyword>